<reference evidence="2 3" key="1">
    <citation type="submission" date="2018-02" db="EMBL/GenBank/DDBJ databases">
        <title>Genome sequence of the basidiomycete white-rot fungus Phlebia centrifuga.</title>
        <authorList>
            <person name="Granchi Z."/>
            <person name="Peng M."/>
            <person name="de Vries R.P."/>
            <person name="Hilden K."/>
            <person name="Makela M.R."/>
            <person name="Grigoriev I."/>
            <person name="Riley R."/>
        </authorList>
    </citation>
    <scope>NUCLEOTIDE SEQUENCE [LARGE SCALE GENOMIC DNA]</scope>
    <source>
        <strain evidence="2 3">FBCC195</strain>
    </source>
</reference>
<comment type="caution">
    <text evidence="2">The sequence shown here is derived from an EMBL/GenBank/DDBJ whole genome shotgun (WGS) entry which is preliminary data.</text>
</comment>
<name>A0A2R6NRQ4_9APHY</name>
<proteinExistence type="predicted"/>
<protein>
    <submittedName>
        <fullName evidence="2">Uncharacterized protein</fullName>
    </submittedName>
</protein>
<dbReference type="EMBL" id="MLYV02000890">
    <property type="protein sequence ID" value="PSR75489.1"/>
    <property type="molecule type" value="Genomic_DNA"/>
</dbReference>
<feature type="non-terminal residue" evidence="2">
    <location>
        <position position="79"/>
    </location>
</feature>
<accession>A0A2R6NRQ4</accession>
<dbReference type="AlphaFoldDB" id="A0A2R6NRQ4"/>
<organism evidence="2 3">
    <name type="scientific">Hermanssonia centrifuga</name>
    <dbReference type="NCBI Taxonomy" id="98765"/>
    <lineage>
        <taxon>Eukaryota</taxon>
        <taxon>Fungi</taxon>
        <taxon>Dikarya</taxon>
        <taxon>Basidiomycota</taxon>
        <taxon>Agaricomycotina</taxon>
        <taxon>Agaricomycetes</taxon>
        <taxon>Polyporales</taxon>
        <taxon>Meruliaceae</taxon>
        <taxon>Hermanssonia</taxon>
    </lineage>
</organism>
<feature type="compositionally biased region" description="Basic and acidic residues" evidence="1">
    <location>
        <begin position="27"/>
        <end position="36"/>
    </location>
</feature>
<evidence type="ECO:0000256" key="1">
    <source>
        <dbReference type="SAM" id="MobiDB-lite"/>
    </source>
</evidence>
<evidence type="ECO:0000313" key="2">
    <source>
        <dbReference type="EMBL" id="PSR75489.1"/>
    </source>
</evidence>
<evidence type="ECO:0000313" key="3">
    <source>
        <dbReference type="Proteomes" id="UP000186601"/>
    </source>
</evidence>
<gene>
    <name evidence="2" type="ORF">PHLCEN_2v9102</name>
</gene>
<feature type="region of interest" description="Disordered" evidence="1">
    <location>
        <begin position="1"/>
        <end position="39"/>
    </location>
</feature>
<dbReference type="Proteomes" id="UP000186601">
    <property type="component" value="Unassembled WGS sequence"/>
</dbReference>
<sequence length="79" mass="9079">MEDLQDFVNFTDQVPPSVIKQPTEEGFSERSERPRTGSEALQRITATTAAQRLRKVHFLLQHSENILLPNKDQHIINIP</sequence>
<keyword evidence="3" id="KW-1185">Reference proteome</keyword>